<dbReference type="Proteomes" id="UP000266673">
    <property type="component" value="Unassembled WGS sequence"/>
</dbReference>
<organism evidence="2 3">
    <name type="scientific">Gigaspora rosea</name>
    <dbReference type="NCBI Taxonomy" id="44941"/>
    <lineage>
        <taxon>Eukaryota</taxon>
        <taxon>Fungi</taxon>
        <taxon>Fungi incertae sedis</taxon>
        <taxon>Mucoromycota</taxon>
        <taxon>Glomeromycotina</taxon>
        <taxon>Glomeromycetes</taxon>
        <taxon>Diversisporales</taxon>
        <taxon>Gigasporaceae</taxon>
        <taxon>Gigaspora</taxon>
    </lineage>
</organism>
<dbReference type="EMBL" id="QKWP01002324">
    <property type="protein sequence ID" value="RIB03780.1"/>
    <property type="molecule type" value="Genomic_DNA"/>
</dbReference>
<comment type="caution">
    <text evidence="2">The sequence shown here is derived from an EMBL/GenBank/DDBJ whole genome shotgun (WGS) entry which is preliminary data.</text>
</comment>
<accession>A0A397U0R7</accession>
<keyword evidence="3" id="KW-1185">Reference proteome</keyword>
<dbReference type="AlphaFoldDB" id="A0A397U0R7"/>
<feature type="region of interest" description="Disordered" evidence="1">
    <location>
        <begin position="120"/>
        <end position="152"/>
    </location>
</feature>
<evidence type="ECO:0000313" key="2">
    <source>
        <dbReference type="EMBL" id="RIB03780.1"/>
    </source>
</evidence>
<protein>
    <submittedName>
        <fullName evidence="2">Uncharacterized protein</fullName>
    </submittedName>
</protein>
<evidence type="ECO:0000256" key="1">
    <source>
        <dbReference type="SAM" id="MobiDB-lite"/>
    </source>
</evidence>
<dbReference type="OrthoDB" id="2319991at2759"/>
<sequence length="550" mass="64345">MDCKKFPFDDAIDLYFKSTPPPEWTYLGFLKAIKPYCIISEARSIKNGIAKKYAAYLIQQRRPPEEEDFWNEVKMEKQLINKEAIFDKKSQMGALEVLDISRTQKVKEYVNKISSKIGLKRTHKQSLTPPNKHARLSDNESEANESTSEDDSFLDQRDLKAMTFDEFVKGFKNESNWRLKDGRRIIDVFTANVVRVANKSKKERTPYVRSVIRLGLSAIIDLSSEFQNGMYTWFKDDWYDIKKKVYETIDMVPKSFEDNAKVMIDTVEEMCNSYRYTDARDYLYKIRFKEESLKIRQIATIYFHVIDKFLEDPYIFIDKLGKPRDLTEIEYVINMTGPILDDVFSDVKSLIRLRWIYSGETKSGAVDEHRRKIDMRIVCINQDFELSHVECAKAPTPCKTVNDRSKCLRTHKCILDKFLQKDFSDEVVEDSTIFGVQFAGLEGQIIGIDLLDDGLYFGLEGAQFTFPAQLSNIECLRDALQTLYFFKENIVRKAKMFSEQKNNSYSRIFHNHSETQAKAKHFKAKFVRPTFASRNKRVVQRKPDYIDHMS</sequence>
<proteinExistence type="predicted"/>
<reference evidence="2 3" key="1">
    <citation type="submission" date="2018-06" db="EMBL/GenBank/DDBJ databases">
        <title>Comparative genomics reveals the genomic features of Rhizophagus irregularis, R. cerebriforme, R. diaphanum and Gigaspora rosea, and their symbiotic lifestyle signature.</title>
        <authorList>
            <person name="Morin E."/>
            <person name="San Clemente H."/>
            <person name="Chen E.C.H."/>
            <person name="De La Providencia I."/>
            <person name="Hainaut M."/>
            <person name="Kuo A."/>
            <person name="Kohler A."/>
            <person name="Murat C."/>
            <person name="Tang N."/>
            <person name="Roy S."/>
            <person name="Loubradou J."/>
            <person name="Henrissat B."/>
            <person name="Grigoriev I.V."/>
            <person name="Corradi N."/>
            <person name="Roux C."/>
            <person name="Martin F.M."/>
        </authorList>
    </citation>
    <scope>NUCLEOTIDE SEQUENCE [LARGE SCALE GENOMIC DNA]</scope>
    <source>
        <strain evidence="2 3">DAOM 194757</strain>
    </source>
</reference>
<evidence type="ECO:0000313" key="3">
    <source>
        <dbReference type="Proteomes" id="UP000266673"/>
    </source>
</evidence>
<feature type="compositionally biased region" description="Acidic residues" evidence="1">
    <location>
        <begin position="139"/>
        <end position="152"/>
    </location>
</feature>
<name>A0A397U0R7_9GLOM</name>
<gene>
    <name evidence="2" type="ORF">C2G38_2122271</name>
</gene>